<reference evidence="2" key="1">
    <citation type="submission" date="2016-11" db="UniProtKB">
        <authorList>
            <consortium name="WormBaseParasite"/>
        </authorList>
    </citation>
    <scope>IDENTIFICATION</scope>
    <source>
        <strain evidence="2">KR3021</strain>
    </source>
</reference>
<proteinExistence type="predicted"/>
<name>A0AC35TU91_9BILA</name>
<dbReference type="WBParaSite" id="RSKR_0000390800.1">
    <property type="protein sequence ID" value="RSKR_0000390800.1"/>
    <property type="gene ID" value="RSKR_0000390800"/>
</dbReference>
<sequence length="394" mass="45071">MIIEGQKLLLGNITRQNIGSGDGHDLAFKEFVLQMNKIFDLNQENVLVAKNIKNLNLTKRTTMESLTMNIFFTTTTLTSIGYGQNAPHSLYARIFCVVYITIGIPLYLITIADLAKYLSEMLYIGYMEIIKIKANILLKLKRKPPKFATRRTRGSIQLGKIIIAGENTIIVEVPFFFLYITLLGYISLCAYIMAGYENWTMLESYYFVIISILTIGLGDLTAKNEEYIILTTVLLLFGLILMTTCIDLIGSYYINQLHFFGRNIEGEDPLEWLKAVQQKRIEMLKRDAMRKLFETVTALHHLHFAARVNLGKGSIDSIELEPEIPPAPLSIEASNPTTDTILLSWVPPIFNDKDRKYYYTLSVKNRTPQRRNQNHFTVIDFINTNFYEVTGKSI</sequence>
<dbReference type="Proteomes" id="UP000095286">
    <property type="component" value="Unplaced"/>
</dbReference>
<protein>
    <submittedName>
        <fullName evidence="2">Fibronectin type-III domain-containing protein</fullName>
    </submittedName>
</protein>
<organism evidence="1 2">
    <name type="scientific">Rhabditophanes sp. KR3021</name>
    <dbReference type="NCBI Taxonomy" id="114890"/>
    <lineage>
        <taxon>Eukaryota</taxon>
        <taxon>Metazoa</taxon>
        <taxon>Ecdysozoa</taxon>
        <taxon>Nematoda</taxon>
        <taxon>Chromadorea</taxon>
        <taxon>Rhabditida</taxon>
        <taxon>Tylenchina</taxon>
        <taxon>Panagrolaimomorpha</taxon>
        <taxon>Strongyloidoidea</taxon>
        <taxon>Alloionematidae</taxon>
        <taxon>Rhabditophanes</taxon>
    </lineage>
</organism>
<evidence type="ECO:0000313" key="1">
    <source>
        <dbReference type="Proteomes" id="UP000095286"/>
    </source>
</evidence>
<accession>A0AC35TU91</accession>
<evidence type="ECO:0000313" key="2">
    <source>
        <dbReference type="WBParaSite" id="RSKR_0000390800.1"/>
    </source>
</evidence>